<accession>A0ABU0JHD7</accession>
<name>A0ABU0JHD7_9HYPH</name>
<gene>
    <name evidence="1" type="ORF">QO011_006745</name>
</gene>
<proteinExistence type="predicted"/>
<keyword evidence="2" id="KW-1185">Reference proteome</keyword>
<dbReference type="EMBL" id="JAUSVX010000017">
    <property type="protein sequence ID" value="MDQ0473709.1"/>
    <property type="molecule type" value="Genomic_DNA"/>
</dbReference>
<dbReference type="Proteomes" id="UP001242480">
    <property type="component" value="Unassembled WGS sequence"/>
</dbReference>
<reference evidence="1 2" key="1">
    <citation type="submission" date="2023-07" db="EMBL/GenBank/DDBJ databases">
        <title>Genomic Encyclopedia of Type Strains, Phase IV (KMG-IV): sequencing the most valuable type-strain genomes for metagenomic binning, comparative biology and taxonomic classification.</title>
        <authorList>
            <person name="Goeker M."/>
        </authorList>
    </citation>
    <scope>NUCLEOTIDE SEQUENCE [LARGE SCALE GENOMIC DNA]</scope>
    <source>
        <strain evidence="1 2">DSM 19619</strain>
    </source>
</reference>
<sequence length="41" mass="4834">MRTTIGYADRVEIAWSTMIRFADHVEIRRTTIGYADRVEMT</sequence>
<comment type="caution">
    <text evidence="1">The sequence shown here is derived from an EMBL/GenBank/DDBJ whole genome shotgun (WGS) entry which is preliminary data.</text>
</comment>
<protein>
    <submittedName>
        <fullName evidence="1">Uncharacterized protein</fullName>
    </submittedName>
</protein>
<dbReference type="RefSeq" id="WP_307282294.1">
    <property type="nucleotide sequence ID" value="NZ_JAUSVX010000017.1"/>
</dbReference>
<evidence type="ECO:0000313" key="1">
    <source>
        <dbReference type="EMBL" id="MDQ0473709.1"/>
    </source>
</evidence>
<evidence type="ECO:0000313" key="2">
    <source>
        <dbReference type="Proteomes" id="UP001242480"/>
    </source>
</evidence>
<organism evidence="1 2">
    <name type="scientific">Labrys wisconsinensis</name>
    <dbReference type="NCBI Taxonomy" id="425677"/>
    <lineage>
        <taxon>Bacteria</taxon>
        <taxon>Pseudomonadati</taxon>
        <taxon>Pseudomonadota</taxon>
        <taxon>Alphaproteobacteria</taxon>
        <taxon>Hyphomicrobiales</taxon>
        <taxon>Xanthobacteraceae</taxon>
        <taxon>Labrys</taxon>
    </lineage>
</organism>